<dbReference type="Proteomes" id="UP000789405">
    <property type="component" value="Unassembled WGS sequence"/>
</dbReference>
<sequence>LSVVLETHSEIGSLTEDFNLLKTYYQSEKNYNIEIKNVLETNELVSENTDIIDHNKETQYFDNQVLTSSQIKKYQQIFLQNTIKNNNKEQKVNEKLATLLDQQEKEDFIHKLHTTIC</sequence>
<gene>
    <name evidence="1" type="ORF">DERYTH_LOCUS18760</name>
</gene>
<reference evidence="1" key="1">
    <citation type="submission" date="2021-06" db="EMBL/GenBank/DDBJ databases">
        <authorList>
            <person name="Kallberg Y."/>
            <person name="Tangrot J."/>
            <person name="Rosling A."/>
        </authorList>
    </citation>
    <scope>NUCLEOTIDE SEQUENCE</scope>
    <source>
        <strain evidence="1">MA453B</strain>
    </source>
</reference>
<dbReference type="AlphaFoldDB" id="A0A9N9J9W6"/>
<proteinExistence type="predicted"/>
<evidence type="ECO:0000313" key="2">
    <source>
        <dbReference type="Proteomes" id="UP000789405"/>
    </source>
</evidence>
<feature type="non-terminal residue" evidence="1">
    <location>
        <position position="1"/>
    </location>
</feature>
<organism evidence="1 2">
    <name type="scientific">Dentiscutata erythropus</name>
    <dbReference type="NCBI Taxonomy" id="1348616"/>
    <lineage>
        <taxon>Eukaryota</taxon>
        <taxon>Fungi</taxon>
        <taxon>Fungi incertae sedis</taxon>
        <taxon>Mucoromycota</taxon>
        <taxon>Glomeromycotina</taxon>
        <taxon>Glomeromycetes</taxon>
        <taxon>Diversisporales</taxon>
        <taxon>Gigasporaceae</taxon>
        <taxon>Dentiscutata</taxon>
    </lineage>
</organism>
<feature type="non-terminal residue" evidence="1">
    <location>
        <position position="117"/>
    </location>
</feature>
<accession>A0A9N9J9W6</accession>
<comment type="caution">
    <text evidence="1">The sequence shown here is derived from an EMBL/GenBank/DDBJ whole genome shotgun (WGS) entry which is preliminary data.</text>
</comment>
<protein>
    <submittedName>
        <fullName evidence="1">1858_t:CDS:1</fullName>
    </submittedName>
</protein>
<evidence type="ECO:0000313" key="1">
    <source>
        <dbReference type="EMBL" id="CAG8771747.1"/>
    </source>
</evidence>
<keyword evidence="2" id="KW-1185">Reference proteome</keyword>
<dbReference type="EMBL" id="CAJVPY010019483">
    <property type="protein sequence ID" value="CAG8771747.1"/>
    <property type="molecule type" value="Genomic_DNA"/>
</dbReference>
<name>A0A9N9J9W6_9GLOM</name>